<evidence type="ECO:0000313" key="2">
    <source>
        <dbReference type="Proteomes" id="UP000240760"/>
    </source>
</evidence>
<gene>
    <name evidence="1" type="ORF">M440DRAFT_1095394</name>
</gene>
<sequence>MVDSIDSSGPMSNESGAQTRYELAAVDLRRSHGWHDHRQTSRKPRGAVRQPMLFLACHLERRHGMSPTTLGLEQSDGDWGECGCSHRPFTRLDQECQPRTVFSQAKSSRDRRVLRVVRVEDTDAEVFLASPVTMRGNVPMTPSVNHHESSTKSTSKIRCLQVSFRTPDSSDGTDAVLV</sequence>
<dbReference type="AlphaFoldDB" id="A0A2T4BSL4"/>
<keyword evidence="2" id="KW-1185">Reference proteome</keyword>
<proteinExistence type="predicted"/>
<organism evidence="1 2">
    <name type="scientific">Trichoderma longibrachiatum ATCC 18648</name>
    <dbReference type="NCBI Taxonomy" id="983965"/>
    <lineage>
        <taxon>Eukaryota</taxon>
        <taxon>Fungi</taxon>
        <taxon>Dikarya</taxon>
        <taxon>Ascomycota</taxon>
        <taxon>Pezizomycotina</taxon>
        <taxon>Sordariomycetes</taxon>
        <taxon>Hypocreomycetidae</taxon>
        <taxon>Hypocreales</taxon>
        <taxon>Hypocreaceae</taxon>
        <taxon>Trichoderma</taxon>
    </lineage>
</organism>
<name>A0A2T4BSL4_TRILO</name>
<protein>
    <submittedName>
        <fullName evidence="1">Uncharacterized protein</fullName>
    </submittedName>
</protein>
<dbReference type="Proteomes" id="UP000240760">
    <property type="component" value="Unassembled WGS sequence"/>
</dbReference>
<accession>A0A2T4BSL4</accession>
<dbReference type="EMBL" id="KZ679142">
    <property type="protein sequence ID" value="PTB72288.1"/>
    <property type="molecule type" value="Genomic_DNA"/>
</dbReference>
<reference evidence="1 2" key="1">
    <citation type="submission" date="2016-07" db="EMBL/GenBank/DDBJ databases">
        <title>Multiple horizontal gene transfer events from other fungi enriched the ability of initially mycotrophic Trichoderma (Ascomycota) to feed on dead plant biomass.</title>
        <authorList>
            <consortium name="DOE Joint Genome Institute"/>
            <person name="Aerts A."/>
            <person name="Atanasova L."/>
            <person name="Chenthamara K."/>
            <person name="Zhang J."/>
            <person name="Grujic M."/>
            <person name="Henrissat B."/>
            <person name="Kuo A."/>
            <person name="Salamov A."/>
            <person name="Lipzen A."/>
            <person name="Labutti K."/>
            <person name="Barry K."/>
            <person name="Miao Y."/>
            <person name="Rahimi M.J."/>
            <person name="Shen Q."/>
            <person name="Grigoriev I.V."/>
            <person name="Kubicek C.P."/>
            <person name="Druzhinina I.S."/>
        </authorList>
    </citation>
    <scope>NUCLEOTIDE SEQUENCE [LARGE SCALE GENOMIC DNA]</scope>
    <source>
        <strain evidence="1 2">ATCC 18648</strain>
    </source>
</reference>
<evidence type="ECO:0000313" key="1">
    <source>
        <dbReference type="EMBL" id="PTB72288.1"/>
    </source>
</evidence>